<dbReference type="InterPro" id="IPR016161">
    <property type="entry name" value="Ald_DH/histidinol_DH"/>
</dbReference>
<dbReference type="GO" id="GO:0004029">
    <property type="term" value="F:aldehyde dehydrogenase (NAD+) activity"/>
    <property type="evidence" value="ECO:0007669"/>
    <property type="project" value="TreeGrafter"/>
</dbReference>
<dbReference type="InterPro" id="IPR016163">
    <property type="entry name" value="Ald_DH_C"/>
</dbReference>
<dbReference type="Proteomes" id="UP000053475">
    <property type="component" value="Unassembled WGS sequence"/>
</dbReference>
<organism evidence="4 5">
    <name type="scientific">Aspergillus ustus</name>
    <dbReference type="NCBI Taxonomy" id="40382"/>
    <lineage>
        <taxon>Eukaryota</taxon>
        <taxon>Fungi</taxon>
        <taxon>Dikarya</taxon>
        <taxon>Ascomycota</taxon>
        <taxon>Pezizomycotina</taxon>
        <taxon>Eurotiomycetes</taxon>
        <taxon>Eurotiomycetidae</taxon>
        <taxon>Eurotiales</taxon>
        <taxon>Aspergillaceae</taxon>
        <taxon>Aspergillus</taxon>
        <taxon>Aspergillus subgen. Nidulantes</taxon>
    </lineage>
</organism>
<evidence type="ECO:0000256" key="2">
    <source>
        <dbReference type="ARBA" id="ARBA00023027"/>
    </source>
</evidence>
<reference evidence="4 5" key="1">
    <citation type="submission" date="2014-11" db="EMBL/GenBank/DDBJ databases">
        <title>Genomics derived discovery of secondary metabolites biosynthetic gene clusters in Aspergillus ustus.</title>
        <authorList>
            <person name="Pi B."/>
            <person name="Dai F."/>
            <person name="Song X."/>
            <person name="Zhu C."/>
            <person name="Li H."/>
            <person name="Yu D."/>
        </authorList>
    </citation>
    <scope>NUCLEOTIDE SEQUENCE [LARGE SCALE GENOMIC DNA]</scope>
    <source>
        <strain evidence="4 5">3.3904</strain>
    </source>
</reference>
<comment type="similarity">
    <text evidence="1">Belongs to the aldehyde dehydrogenase family.</text>
</comment>
<dbReference type="SUPFAM" id="SSF53720">
    <property type="entry name" value="ALDH-like"/>
    <property type="match status" value="1"/>
</dbReference>
<dbReference type="Gene3D" id="3.40.309.10">
    <property type="entry name" value="Aldehyde Dehydrogenase, Chain A, domain 2"/>
    <property type="match status" value="1"/>
</dbReference>
<feature type="domain" description="Aldehyde dehydrogenase" evidence="3">
    <location>
        <begin position="41"/>
        <end position="167"/>
    </location>
</feature>
<comment type="caution">
    <text evidence="4">The sequence shown here is derived from an EMBL/GenBank/DDBJ whole genome shotgun (WGS) entry which is preliminary data.</text>
</comment>
<dbReference type="Gene3D" id="3.40.605.10">
    <property type="entry name" value="Aldehyde Dehydrogenase, Chain A, domain 1"/>
    <property type="match status" value="1"/>
</dbReference>
<dbReference type="AlphaFoldDB" id="A0A0C1BW74"/>
<dbReference type="InterPro" id="IPR016162">
    <property type="entry name" value="Ald_DH_N"/>
</dbReference>
<dbReference type="GO" id="GO:0006598">
    <property type="term" value="P:polyamine catabolic process"/>
    <property type="evidence" value="ECO:0007669"/>
    <property type="project" value="TreeGrafter"/>
</dbReference>
<dbReference type="PANTHER" id="PTHR43720">
    <property type="entry name" value="2-AMINOMUCONIC SEMIALDEHYDE DEHYDROGENASE"/>
    <property type="match status" value="1"/>
</dbReference>
<sequence length="178" mass="19436">MVLICGGGPSDGRYGEYWGARLWYNHGAFKNNFKGFCSVFVAGGHTKYVGNGNGFYIEPTVFVNVNENMRIFQEEVFGPFVTIMPFAMPAKGISLVNNASYGLGAAIFPSDIERAHRVAARLEAGMVWINSSNDVDFRVAFGGVKQSEIGRELGEDDLAAYTQTKAVHVNMGLNLLPL</sequence>
<evidence type="ECO:0000313" key="5">
    <source>
        <dbReference type="Proteomes" id="UP000053475"/>
    </source>
</evidence>
<evidence type="ECO:0000313" key="4">
    <source>
        <dbReference type="EMBL" id="KIA75791.1"/>
    </source>
</evidence>
<evidence type="ECO:0000259" key="3">
    <source>
        <dbReference type="Pfam" id="PF00171"/>
    </source>
</evidence>
<dbReference type="PANTHER" id="PTHR43720:SF2">
    <property type="entry name" value="2-AMINOMUCONIC SEMIALDEHYDE DEHYDROGENASE"/>
    <property type="match status" value="1"/>
</dbReference>
<keyword evidence="5" id="KW-1185">Reference proteome</keyword>
<accession>A0A0C1BW74</accession>
<dbReference type="InterPro" id="IPR015590">
    <property type="entry name" value="Aldehyde_DH_dom"/>
</dbReference>
<name>A0A0C1BW74_ASPUT</name>
<dbReference type="Pfam" id="PF00171">
    <property type="entry name" value="Aldedh"/>
    <property type="match status" value="1"/>
</dbReference>
<evidence type="ECO:0000256" key="1">
    <source>
        <dbReference type="ARBA" id="ARBA00009986"/>
    </source>
</evidence>
<protein>
    <submittedName>
        <fullName evidence="4">Aldehyde dehydrogenase</fullName>
    </submittedName>
</protein>
<proteinExistence type="inferred from homology"/>
<keyword evidence="2" id="KW-0520">NAD</keyword>
<gene>
    <name evidence="4" type="ORF">HK57_00405</name>
</gene>
<dbReference type="EMBL" id="JOMC01000036">
    <property type="protein sequence ID" value="KIA75791.1"/>
    <property type="molecule type" value="Genomic_DNA"/>
</dbReference>